<dbReference type="SUPFAM" id="SSF141694">
    <property type="entry name" value="AF2212/PG0164-like"/>
    <property type="match status" value="1"/>
</dbReference>
<reference evidence="1 2" key="1">
    <citation type="submission" date="2019-09" db="EMBL/GenBank/DDBJ databases">
        <title>Phylogeny of genus Pseudoclavibacter and closely related genus.</title>
        <authorList>
            <person name="Li Y."/>
        </authorList>
    </citation>
    <scope>NUCLEOTIDE SEQUENCE [LARGE SCALE GENOMIC DNA]</scope>
    <source>
        <strain evidence="1 2">THG-MD12</strain>
    </source>
</reference>
<dbReference type="AlphaFoldDB" id="A0A7J5B4B3"/>
<dbReference type="Pfam" id="PF08922">
    <property type="entry name" value="DUF1905"/>
    <property type="match status" value="1"/>
</dbReference>
<accession>A0A7J5B4B3</accession>
<dbReference type="EMBL" id="WBJX01000001">
    <property type="protein sequence ID" value="KAB1638986.1"/>
    <property type="molecule type" value="Genomic_DNA"/>
</dbReference>
<gene>
    <name evidence="1" type="ORF">F8O03_01130</name>
</gene>
<dbReference type="OrthoDB" id="9808666at2"/>
<proteinExistence type="predicted"/>
<evidence type="ECO:0000313" key="1">
    <source>
        <dbReference type="EMBL" id="KAB1638986.1"/>
    </source>
</evidence>
<sequence length="100" mass="11374">MEFSFSNPLWRWDKRRELWTFVSLSEDASDRIAAATERFTHGFGSVRVEATVGGSTWRTSIFPSDDAYILPIKKAVREAEGLELDAPVVGKVRLVDLEER</sequence>
<protein>
    <submittedName>
        <fullName evidence="1">DUF1905 domain-containing protein</fullName>
    </submittedName>
</protein>
<organism evidence="1 2">
    <name type="scientific">Pseudoclavibacter terrae</name>
    <dbReference type="NCBI Taxonomy" id="1530195"/>
    <lineage>
        <taxon>Bacteria</taxon>
        <taxon>Bacillati</taxon>
        <taxon>Actinomycetota</taxon>
        <taxon>Actinomycetes</taxon>
        <taxon>Micrococcales</taxon>
        <taxon>Microbacteriaceae</taxon>
        <taxon>Pseudoclavibacter</taxon>
    </lineage>
</organism>
<dbReference type="Proteomes" id="UP000490386">
    <property type="component" value="Unassembled WGS sequence"/>
</dbReference>
<keyword evidence="2" id="KW-1185">Reference proteome</keyword>
<comment type="caution">
    <text evidence="1">The sequence shown here is derived from an EMBL/GenBank/DDBJ whole genome shotgun (WGS) entry which is preliminary data.</text>
</comment>
<dbReference type="InterPro" id="IPR037079">
    <property type="entry name" value="AF2212/PG0164-like_sf"/>
</dbReference>
<dbReference type="InterPro" id="IPR015018">
    <property type="entry name" value="DUF1905"/>
</dbReference>
<dbReference type="Gene3D" id="2.40.30.100">
    <property type="entry name" value="AF2212/PG0164-like"/>
    <property type="match status" value="1"/>
</dbReference>
<evidence type="ECO:0000313" key="2">
    <source>
        <dbReference type="Proteomes" id="UP000490386"/>
    </source>
</evidence>
<dbReference type="RefSeq" id="WP_151422022.1">
    <property type="nucleotide sequence ID" value="NZ_CANKVH010000004.1"/>
</dbReference>
<name>A0A7J5B4B3_9MICO</name>